<dbReference type="Proteomes" id="UP000215914">
    <property type="component" value="Chromosome 8"/>
</dbReference>
<accession>A0A251U5Y8</accession>
<reference evidence="3" key="2">
    <citation type="submission" date="2017-02" db="EMBL/GenBank/DDBJ databases">
        <title>Sunflower complete genome.</title>
        <authorList>
            <person name="Langlade N."/>
            <person name="Munos S."/>
        </authorList>
    </citation>
    <scope>NUCLEOTIDE SEQUENCE [LARGE SCALE GENOMIC DNA]</scope>
    <source>
        <tissue evidence="3">Leaves</tissue>
    </source>
</reference>
<dbReference type="Gramene" id="mRNA:HanXRQr2_Chr08g0325981">
    <property type="protein sequence ID" value="CDS:HanXRQr2_Chr08g0325981.1"/>
    <property type="gene ID" value="HanXRQr2_Chr08g0325981"/>
</dbReference>
<reference evidence="2" key="3">
    <citation type="submission" date="2020-06" db="EMBL/GenBank/DDBJ databases">
        <title>Helianthus annuus Genome sequencing and assembly Release 2.</title>
        <authorList>
            <person name="Gouzy J."/>
            <person name="Langlade N."/>
            <person name="Munos S."/>
        </authorList>
    </citation>
    <scope>NUCLEOTIDE SEQUENCE</scope>
    <source>
        <tissue evidence="2">Leaves</tissue>
    </source>
</reference>
<keyword evidence="1" id="KW-0472">Membrane</keyword>
<name>A0A251U5Y8_HELAN</name>
<keyword evidence="1" id="KW-1133">Transmembrane helix</keyword>
<dbReference type="OMA" id="GELEWCI"/>
<dbReference type="EMBL" id="CM007897">
    <property type="protein sequence ID" value="OTG17721.1"/>
    <property type="molecule type" value="Genomic_DNA"/>
</dbReference>
<reference evidence="2 4" key="1">
    <citation type="journal article" date="2017" name="Nature">
        <title>The sunflower genome provides insights into oil metabolism, flowering and Asterid evolution.</title>
        <authorList>
            <person name="Badouin H."/>
            <person name="Gouzy J."/>
            <person name="Grassa C.J."/>
            <person name="Murat F."/>
            <person name="Staton S.E."/>
            <person name="Cottret L."/>
            <person name="Lelandais-Briere C."/>
            <person name="Owens G.L."/>
            <person name="Carrere S."/>
            <person name="Mayjonade B."/>
            <person name="Legrand L."/>
            <person name="Gill N."/>
            <person name="Kane N.C."/>
            <person name="Bowers J.E."/>
            <person name="Hubner S."/>
            <person name="Bellec A."/>
            <person name="Berard A."/>
            <person name="Berges H."/>
            <person name="Blanchet N."/>
            <person name="Boniface M.C."/>
            <person name="Brunel D."/>
            <person name="Catrice O."/>
            <person name="Chaidir N."/>
            <person name="Claudel C."/>
            <person name="Donnadieu C."/>
            <person name="Faraut T."/>
            <person name="Fievet G."/>
            <person name="Helmstetter N."/>
            <person name="King M."/>
            <person name="Knapp S.J."/>
            <person name="Lai Z."/>
            <person name="Le Paslier M.C."/>
            <person name="Lippi Y."/>
            <person name="Lorenzon L."/>
            <person name="Mandel J.R."/>
            <person name="Marage G."/>
            <person name="Marchand G."/>
            <person name="Marquand E."/>
            <person name="Bret-Mestries E."/>
            <person name="Morien E."/>
            <person name="Nambeesan S."/>
            <person name="Nguyen T."/>
            <person name="Pegot-Espagnet P."/>
            <person name="Pouilly N."/>
            <person name="Raftis F."/>
            <person name="Sallet E."/>
            <person name="Schiex T."/>
            <person name="Thomas J."/>
            <person name="Vandecasteele C."/>
            <person name="Vares D."/>
            <person name="Vear F."/>
            <person name="Vautrin S."/>
            <person name="Crespi M."/>
            <person name="Mangin B."/>
            <person name="Burke J.M."/>
            <person name="Salse J."/>
            <person name="Munos S."/>
            <person name="Vincourt P."/>
            <person name="Rieseberg L.H."/>
            <person name="Langlade N.B."/>
        </authorList>
    </citation>
    <scope>NUCLEOTIDE SEQUENCE [LARGE SCALE GENOMIC DNA]</scope>
    <source>
        <strain evidence="4">cv. SF193</strain>
        <tissue evidence="2">Leaves</tissue>
    </source>
</reference>
<organism evidence="3 4">
    <name type="scientific">Helianthus annuus</name>
    <name type="common">Common sunflower</name>
    <dbReference type="NCBI Taxonomy" id="4232"/>
    <lineage>
        <taxon>Eukaryota</taxon>
        <taxon>Viridiplantae</taxon>
        <taxon>Streptophyta</taxon>
        <taxon>Embryophyta</taxon>
        <taxon>Tracheophyta</taxon>
        <taxon>Spermatophyta</taxon>
        <taxon>Magnoliopsida</taxon>
        <taxon>eudicotyledons</taxon>
        <taxon>Gunneridae</taxon>
        <taxon>Pentapetalae</taxon>
        <taxon>asterids</taxon>
        <taxon>campanulids</taxon>
        <taxon>Asterales</taxon>
        <taxon>Asteraceae</taxon>
        <taxon>Asteroideae</taxon>
        <taxon>Heliantheae alliance</taxon>
        <taxon>Heliantheae</taxon>
        <taxon>Helianthus</taxon>
    </lineage>
</organism>
<evidence type="ECO:0008006" key="5">
    <source>
        <dbReference type="Google" id="ProtNLM"/>
    </source>
</evidence>
<evidence type="ECO:0000313" key="2">
    <source>
        <dbReference type="EMBL" id="KAF5794249.1"/>
    </source>
</evidence>
<feature type="transmembrane region" description="Helical" evidence="1">
    <location>
        <begin position="6"/>
        <end position="24"/>
    </location>
</feature>
<keyword evidence="4" id="KW-1185">Reference proteome</keyword>
<evidence type="ECO:0000313" key="4">
    <source>
        <dbReference type="Proteomes" id="UP000215914"/>
    </source>
</evidence>
<proteinExistence type="predicted"/>
<gene>
    <name evidence="3" type="ORF">HannXRQ_Chr08g0215291</name>
    <name evidence="2" type="ORF">HanXRQr2_Chr08g0325981</name>
</gene>
<evidence type="ECO:0000313" key="3">
    <source>
        <dbReference type="EMBL" id="OTG17721.1"/>
    </source>
</evidence>
<protein>
    <recommendedName>
        <fullName evidence="5">Cytochrome P450</fullName>
    </recommendedName>
</protein>
<dbReference type="EMBL" id="MNCJ02000323">
    <property type="protein sequence ID" value="KAF5794249.1"/>
    <property type="molecule type" value="Genomic_DNA"/>
</dbReference>
<keyword evidence="1" id="KW-0812">Transmembrane</keyword>
<dbReference type="AlphaFoldDB" id="A0A251U5Y8"/>
<sequence>MVTFLRVLISLLCSIVLLALFKFFHKFWWVPMRINRVISSQGIRGPPYSFIYGNMKEISIMIKQSTSFPMDISHDIFPRIQPHFDSWLHIYG</sequence>
<evidence type="ECO:0000256" key="1">
    <source>
        <dbReference type="SAM" id="Phobius"/>
    </source>
</evidence>
<dbReference type="InParanoid" id="A0A251U5Y8"/>